<reference evidence="2 3" key="1">
    <citation type="journal article" date="2023" name="Int. J. Mol. Sci.">
        <title>De Novo Assembly and Annotation of 11 Diverse Shrub Willow (Salix) Genomes Reveals Novel Gene Organization in Sex-Linked Regions.</title>
        <authorList>
            <person name="Hyden B."/>
            <person name="Feng K."/>
            <person name="Yates T.B."/>
            <person name="Jawdy S."/>
            <person name="Cereghino C."/>
            <person name="Smart L.B."/>
            <person name="Muchero W."/>
        </authorList>
    </citation>
    <scope>NUCLEOTIDE SEQUENCE [LARGE SCALE GENOMIC DNA]</scope>
    <source>
        <tissue evidence="2">Shoot tip</tissue>
    </source>
</reference>
<accession>A0AAD6KVW3</accession>
<comment type="caution">
    <text evidence="2">The sequence shown here is derived from an EMBL/GenBank/DDBJ whole genome shotgun (WGS) entry which is preliminary data.</text>
</comment>
<evidence type="ECO:0000313" key="3">
    <source>
        <dbReference type="Proteomes" id="UP001162972"/>
    </source>
</evidence>
<feature type="transmembrane region" description="Helical" evidence="1">
    <location>
        <begin position="89"/>
        <end position="109"/>
    </location>
</feature>
<proteinExistence type="predicted"/>
<keyword evidence="1" id="KW-1133">Transmembrane helix</keyword>
<dbReference type="Proteomes" id="UP001162972">
    <property type="component" value="Chromosome 10"/>
</dbReference>
<sequence length="115" mass="12904">MQMSLYTAQTKTQKSLQNNLHFTPNTITSLISSSLFQHPQLLPQSHRPLSLSSPPRHLNPFAFSVAFLFLCSDYLLLDLFLSNSLLPSLLSYLLPFFLLFLSTVLLSLLSSSDVS</sequence>
<evidence type="ECO:0000313" key="2">
    <source>
        <dbReference type="EMBL" id="KAJ6430697.1"/>
    </source>
</evidence>
<dbReference type="AlphaFoldDB" id="A0AAD6KVW3"/>
<keyword evidence="3" id="KW-1185">Reference proteome</keyword>
<feature type="transmembrane region" description="Helical" evidence="1">
    <location>
        <begin position="58"/>
        <end position="77"/>
    </location>
</feature>
<gene>
    <name evidence="2" type="ORF">OIU84_018248</name>
</gene>
<protein>
    <submittedName>
        <fullName evidence="2">Uncharacterized protein</fullName>
    </submittedName>
</protein>
<keyword evidence="1" id="KW-0472">Membrane</keyword>
<evidence type="ECO:0000256" key="1">
    <source>
        <dbReference type="SAM" id="Phobius"/>
    </source>
</evidence>
<name>A0AAD6KVW3_9ROSI</name>
<dbReference type="EMBL" id="JAPFFJ010000003">
    <property type="protein sequence ID" value="KAJ6430697.1"/>
    <property type="molecule type" value="Genomic_DNA"/>
</dbReference>
<organism evidence="2 3">
    <name type="scientific">Salix udensis</name>
    <dbReference type="NCBI Taxonomy" id="889485"/>
    <lineage>
        <taxon>Eukaryota</taxon>
        <taxon>Viridiplantae</taxon>
        <taxon>Streptophyta</taxon>
        <taxon>Embryophyta</taxon>
        <taxon>Tracheophyta</taxon>
        <taxon>Spermatophyta</taxon>
        <taxon>Magnoliopsida</taxon>
        <taxon>eudicotyledons</taxon>
        <taxon>Gunneridae</taxon>
        <taxon>Pentapetalae</taxon>
        <taxon>rosids</taxon>
        <taxon>fabids</taxon>
        <taxon>Malpighiales</taxon>
        <taxon>Salicaceae</taxon>
        <taxon>Saliceae</taxon>
        <taxon>Salix</taxon>
    </lineage>
</organism>
<keyword evidence="1" id="KW-0812">Transmembrane</keyword>